<feature type="transmembrane region" description="Helical" evidence="1">
    <location>
        <begin position="71"/>
        <end position="93"/>
    </location>
</feature>
<gene>
    <name evidence="2" type="ORF">FHX48_001379</name>
</gene>
<sequence length="100" mass="11335">MEVFRLVASIANVLLLLYVFTLFGRLILEYIPIFNREWRPKGASLVAAEIVYTLTDPPIKLFRRFIPPLRVGMVSIDFAFALTMLVCFVLLSVTRTLAAA</sequence>
<proteinExistence type="predicted"/>
<keyword evidence="1" id="KW-0472">Membrane</keyword>
<dbReference type="EMBL" id="JACGWY010000002">
    <property type="protein sequence ID" value="MBA8816306.1"/>
    <property type="molecule type" value="Genomic_DNA"/>
</dbReference>
<dbReference type="Proteomes" id="UP000526083">
    <property type="component" value="Unassembled WGS sequence"/>
</dbReference>
<name>A0A7W3JNW3_9MICO</name>
<feature type="transmembrane region" description="Helical" evidence="1">
    <location>
        <begin position="6"/>
        <end position="28"/>
    </location>
</feature>
<evidence type="ECO:0000313" key="3">
    <source>
        <dbReference type="Proteomes" id="UP000526083"/>
    </source>
</evidence>
<organism evidence="2 3">
    <name type="scientific">Microbacterium halimionae</name>
    <dbReference type="NCBI Taxonomy" id="1526413"/>
    <lineage>
        <taxon>Bacteria</taxon>
        <taxon>Bacillati</taxon>
        <taxon>Actinomycetota</taxon>
        <taxon>Actinomycetes</taxon>
        <taxon>Micrococcales</taxon>
        <taxon>Microbacteriaceae</taxon>
        <taxon>Microbacterium</taxon>
    </lineage>
</organism>
<dbReference type="Pfam" id="PF02325">
    <property type="entry name" value="CCB3_YggT"/>
    <property type="match status" value="1"/>
</dbReference>
<reference evidence="2 3" key="1">
    <citation type="submission" date="2020-07" db="EMBL/GenBank/DDBJ databases">
        <title>Sequencing the genomes of 1000 actinobacteria strains.</title>
        <authorList>
            <person name="Klenk H.-P."/>
        </authorList>
    </citation>
    <scope>NUCLEOTIDE SEQUENCE [LARGE SCALE GENOMIC DNA]</scope>
    <source>
        <strain evidence="2 3">DSM 27576</strain>
    </source>
</reference>
<keyword evidence="1" id="KW-0812">Transmembrane</keyword>
<comment type="caution">
    <text evidence="2">The sequence shown here is derived from an EMBL/GenBank/DDBJ whole genome shotgun (WGS) entry which is preliminary data.</text>
</comment>
<protein>
    <submittedName>
        <fullName evidence="2">YggT family protein</fullName>
    </submittedName>
</protein>
<keyword evidence="1" id="KW-1133">Transmembrane helix</keyword>
<keyword evidence="3" id="KW-1185">Reference proteome</keyword>
<dbReference type="RefSeq" id="WP_167050032.1">
    <property type="nucleotide sequence ID" value="NZ_JAAOZB010000002.1"/>
</dbReference>
<evidence type="ECO:0000256" key="1">
    <source>
        <dbReference type="SAM" id="Phobius"/>
    </source>
</evidence>
<accession>A0A7W3JNW3</accession>
<dbReference type="InterPro" id="IPR003425">
    <property type="entry name" value="CCB3/YggT"/>
</dbReference>
<dbReference type="AlphaFoldDB" id="A0A7W3JNW3"/>
<evidence type="ECO:0000313" key="2">
    <source>
        <dbReference type="EMBL" id="MBA8816306.1"/>
    </source>
</evidence>
<dbReference type="GO" id="GO:0016020">
    <property type="term" value="C:membrane"/>
    <property type="evidence" value="ECO:0007669"/>
    <property type="project" value="InterPro"/>
</dbReference>